<feature type="domain" description="GATA-type" evidence="9">
    <location>
        <begin position="9"/>
        <end position="35"/>
    </location>
</feature>
<keyword evidence="6" id="KW-0539">Nucleus</keyword>
<dbReference type="RefSeq" id="XP_796303.2">
    <property type="nucleotide sequence ID" value="XM_791210.3"/>
</dbReference>
<dbReference type="OMA" id="LLTDQYC"/>
<comment type="subcellular location">
    <subcellularLocation>
        <location evidence="1">Nucleus</location>
    </subcellularLocation>
</comment>
<evidence type="ECO:0000256" key="6">
    <source>
        <dbReference type="ARBA" id="ARBA00023242"/>
    </source>
</evidence>
<dbReference type="FunCoup" id="A0A7M7TH47">
    <property type="interactions" value="1542"/>
</dbReference>
<evidence type="ECO:0000256" key="3">
    <source>
        <dbReference type="ARBA" id="ARBA00022723"/>
    </source>
</evidence>
<dbReference type="KEGG" id="spu:591657"/>
<dbReference type="GO" id="GO:0005634">
    <property type="term" value="C:nucleus"/>
    <property type="evidence" value="ECO:0000318"/>
    <property type="project" value="GO_Central"/>
</dbReference>
<dbReference type="InParanoid" id="A0A7M7TH47"/>
<dbReference type="InterPro" id="IPR000679">
    <property type="entry name" value="Znf_GATA"/>
</dbReference>
<evidence type="ECO:0000256" key="1">
    <source>
        <dbReference type="ARBA" id="ARBA00004123"/>
    </source>
</evidence>
<dbReference type="AlphaFoldDB" id="A0A7M7TH47"/>
<dbReference type="EnsemblMetazoa" id="XM_791210">
    <property type="protein sequence ID" value="XP_796303"/>
    <property type="gene ID" value="LOC591657"/>
</dbReference>
<sequence>MPLGPKTYCSSCKTSVTCMWRKKKSGSVVCNGCYLKNNSDDSQNNSGHAGGSGNNNGNGKSSGNGSGGGKSQAGRKTGRTAKRIRYRQIVNAAKSQSTKGKNRRIIFKKNPLKSPATVSTIVTSGSVFHQGTYFQVGDIVSLLDVEGGIYYAQLRGFMQDQYAQKSAIITWLLPTQATNKNKFDPATYILGPEEELPRSLEFMEFVCHAPSDYYRLVKSPYPVVPVRGERGFVWSSVLPSSKPSTTNVFGET</sequence>
<proteinExistence type="predicted"/>
<dbReference type="GO" id="GO:0006355">
    <property type="term" value="P:regulation of DNA-templated transcription"/>
    <property type="evidence" value="ECO:0007669"/>
    <property type="project" value="InterPro"/>
</dbReference>
<dbReference type="GO" id="GO:0008270">
    <property type="term" value="F:zinc ion binding"/>
    <property type="evidence" value="ECO:0007669"/>
    <property type="project" value="UniProtKB-KW"/>
</dbReference>
<name>A0A7M7TH47_STRPU</name>
<dbReference type="SUPFAM" id="SSF57716">
    <property type="entry name" value="Glucocorticoid receptor-like (DNA-binding domain)"/>
    <property type="match status" value="1"/>
</dbReference>
<dbReference type="GO" id="GO:0043565">
    <property type="term" value="F:sequence-specific DNA binding"/>
    <property type="evidence" value="ECO:0007669"/>
    <property type="project" value="InterPro"/>
</dbReference>
<evidence type="ECO:0000313" key="10">
    <source>
        <dbReference type="EnsemblMetazoa" id="XP_796303"/>
    </source>
</evidence>
<evidence type="ECO:0000256" key="2">
    <source>
        <dbReference type="ARBA" id="ARBA00014943"/>
    </source>
</evidence>
<keyword evidence="11" id="KW-1185">Reference proteome</keyword>
<dbReference type="GeneID" id="591657"/>
<dbReference type="OrthoDB" id="9994231at2759"/>
<keyword evidence="4 7" id="KW-0863">Zinc-finger</keyword>
<feature type="compositionally biased region" description="Gly residues" evidence="8">
    <location>
        <begin position="48"/>
        <end position="71"/>
    </location>
</feature>
<dbReference type="InterPro" id="IPR013088">
    <property type="entry name" value="Znf_NHR/GATA"/>
</dbReference>
<evidence type="ECO:0000256" key="7">
    <source>
        <dbReference type="PROSITE-ProRule" id="PRU00094"/>
    </source>
</evidence>
<keyword evidence="3" id="KW-0479">Metal-binding</keyword>
<reference evidence="10" key="2">
    <citation type="submission" date="2021-01" db="UniProtKB">
        <authorList>
            <consortium name="EnsemblMetazoa"/>
        </authorList>
    </citation>
    <scope>IDENTIFICATION</scope>
</reference>
<keyword evidence="5" id="KW-0862">Zinc</keyword>
<protein>
    <recommendedName>
        <fullName evidence="2">GATA zinc finger domain-containing protein 1</fullName>
    </recommendedName>
</protein>
<dbReference type="PANTHER" id="PTHR13340">
    <property type="entry name" value="GATA ZINC FINGER DOMAIN-CONTAINING"/>
    <property type="match status" value="1"/>
</dbReference>
<dbReference type="CTD" id="57798"/>
<accession>A0A7M7TH47</accession>
<dbReference type="GO" id="GO:0006325">
    <property type="term" value="P:chromatin organization"/>
    <property type="evidence" value="ECO:0000318"/>
    <property type="project" value="GO_Central"/>
</dbReference>
<dbReference type="Gene3D" id="3.30.50.10">
    <property type="entry name" value="Erythroid Transcription Factor GATA-1, subunit A"/>
    <property type="match status" value="1"/>
</dbReference>
<feature type="region of interest" description="Disordered" evidence="8">
    <location>
        <begin position="41"/>
        <end position="83"/>
    </location>
</feature>
<dbReference type="Proteomes" id="UP000007110">
    <property type="component" value="Unassembled WGS sequence"/>
</dbReference>
<dbReference type="PANTHER" id="PTHR13340:SF2">
    <property type="entry name" value="GATA ZINC FINGER DOMAIN-CONTAINING PROTEIN 1"/>
    <property type="match status" value="1"/>
</dbReference>
<organism evidence="10 11">
    <name type="scientific">Strongylocentrotus purpuratus</name>
    <name type="common">Purple sea urchin</name>
    <dbReference type="NCBI Taxonomy" id="7668"/>
    <lineage>
        <taxon>Eukaryota</taxon>
        <taxon>Metazoa</taxon>
        <taxon>Echinodermata</taxon>
        <taxon>Eleutherozoa</taxon>
        <taxon>Echinozoa</taxon>
        <taxon>Echinoidea</taxon>
        <taxon>Euechinoidea</taxon>
        <taxon>Echinacea</taxon>
        <taxon>Camarodonta</taxon>
        <taxon>Echinidea</taxon>
        <taxon>Strongylocentrotidae</taxon>
        <taxon>Strongylocentrotus</taxon>
    </lineage>
</organism>
<reference evidence="11" key="1">
    <citation type="submission" date="2015-02" db="EMBL/GenBank/DDBJ databases">
        <title>Genome sequencing for Strongylocentrotus purpuratus.</title>
        <authorList>
            <person name="Murali S."/>
            <person name="Liu Y."/>
            <person name="Vee V."/>
            <person name="English A."/>
            <person name="Wang M."/>
            <person name="Skinner E."/>
            <person name="Han Y."/>
            <person name="Muzny D.M."/>
            <person name="Worley K.C."/>
            <person name="Gibbs R.A."/>
        </authorList>
    </citation>
    <scope>NUCLEOTIDE SEQUENCE</scope>
</reference>
<evidence type="ECO:0000256" key="5">
    <source>
        <dbReference type="ARBA" id="ARBA00022833"/>
    </source>
</evidence>
<evidence type="ECO:0000313" key="11">
    <source>
        <dbReference type="Proteomes" id="UP000007110"/>
    </source>
</evidence>
<evidence type="ECO:0000256" key="4">
    <source>
        <dbReference type="ARBA" id="ARBA00022771"/>
    </source>
</evidence>
<dbReference type="InterPro" id="IPR039050">
    <property type="entry name" value="GATAD1"/>
</dbReference>
<dbReference type="PROSITE" id="PS50114">
    <property type="entry name" value="GATA_ZN_FINGER_2"/>
    <property type="match status" value="1"/>
</dbReference>
<evidence type="ECO:0000259" key="9">
    <source>
        <dbReference type="PROSITE" id="PS50114"/>
    </source>
</evidence>
<evidence type="ECO:0000256" key="8">
    <source>
        <dbReference type="SAM" id="MobiDB-lite"/>
    </source>
</evidence>